<keyword evidence="2" id="KW-1185">Reference proteome</keyword>
<reference evidence="1 2" key="1">
    <citation type="journal article" date="2012" name="Science">
        <title>The Paleozoic origin of enzymatic lignin decomposition reconstructed from 31 fungal genomes.</title>
        <authorList>
            <person name="Floudas D."/>
            <person name="Binder M."/>
            <person name="Riley R."/>
            <person name="Barry K."/>
            <person name="Blanchette R.A."/>
            <person name="Henrissat B."/>
            <person name="Martinez A.T."/>
            <person name="Otillar R."/>
            <person name="Spatafora J.W."/>
            <person name="Yadav J.S."/>
            <person name="Aerts A."/>
            <person name="Benoit I."/>
            <person name="Boyd A."/>
            <person name="Carlson A."/>
            <person name="Copeland A."/>
            <person name="Coutinho P.M."/>
            <person name="de Vries R.P."/>
            <person name="Ferreira P."/>
            <person name="Findley K."/>
            <person name="Foster B."/>
            <person name="Gaskell J."/>
            <person name="Glotzer D."/>
            <person name="Gorecki P."/>
            <person name="Heitman J."/>
            <person name="Hesse C."/>
            <person name="Hori C."/>
            <person name="Igarashi K."/>
            <person name="Jurgens J.A."/>
            <person name="Kallen N."/>
            <person name="Kersten P."/>
            <person name="Kohler A."/>
            <person name="Kuees U."/>
            <person name="Kumar T.K.A."/>
            <person name="Kuo A."/>
            <person name="LaButti K."/>
            <person name="Larrondo L.F."/>
            <person name="Lindquist E."/>
            <person name="Ling A."/>
            <person name="Lombard V."/>
            <person name="Lucas S."/>
            <person name="Lundell T."/>
            <person name="Martin R."/>
            <person name="McLaughlin D.J."/>
            <person name="Morgenstern I."/>
            <person name="Morin E."/>
            <person name="Murat C."/>
            <person name="Nagy L.G."/>
            <person name="Nolan M."/>
            <person name="Ohm R.A."/>
            <person name="Patyshakuliyeva A."/>
            <person name="Rokas A."/>
            <person name="Ruiz-Duenas F.J."/>
            <person name="Sabat G."/>
            <person name="Salamov A."/>
            <person name="Samejima M."/>
            <person name="Schmutz J."/>
            <person name="Slot J.C."/>
            <person name="St John F."/>
            <person name="Stenlid J."/>
            <person name="Sun H."/>
            <person name="Sun S."/>
            <person name="Syed K."/>
            <person name="Tsang A."/>
            <person name="Wiebenga A."/>
            <person name="Young D."/>
            <person name="Pisabarro A."/>
            <person name="Eastwood D.C."/>
            <person name="Martin F."/>
            <person name="Cullen D."/>
            <person name="Grigoriev I.V."/>
            <person name="Hibbett D.S."/>
        </authorList>
    </citation>
    <scope>NUCLEOTIDE SEQUENCE [LARGE SCALE GENOMIC DNA]</scope>
    <source>
        <strain evidence="1 2">MD-104</strain>
    </source>
</reference>
<evidence type="ECO:0000313" key="1">
    <source>
        <dbReference type="EMBL" id="PCH41068.1"/>
    </source>
</evidence>
<evidence type="ECO:0000313" key="2">
    <source>
        <dbReference type="Proteomes" id="UP000218811"/>
    </source>
</evidence>
<name>A0A2H3JTB1_WOLCO</name>
<sequence>MHKSFRHETECLCLCCVTAYNLTTALHRWRKERTQERFGAAVLDDLRSDLVLPDAVLLRLVQCAKEGKIVSVADIKKETGWKEASLYGSDVLKLILVYFPPEVALESTQISLRALSLG</sequence>
<proteinExistence type="predicted"/>
<dbReference type="Proteomes" id="UP000218811">
    <property type="component" value="Unassembled WGS sequence"/>
</dbReference>
<protein>
    <submittedName>
        <fullName evidence="1">Uncharacterized protein</fullName>
    </submittedName>
</protein>
<accession>A0A2H3JTB1</accession>
<dbReference type="AlphaFoldDB" id="A0A2H3JTB1"/>
<dbReference type="OrthoDB" id="2803597at2759"/>
<organism evidence="1 2">
    <name type="scientific">Wolfiporia cocos (strain MD-104)</name>
    <name type="common">Brown rot fungus</name>
    <dbReference type="NCBI Taxonomy" id="742152"/>
    <lineage>
        <taxon>Eukaryota</taxon>
        <taxon>Fungi</taxon>
        <taxon>Dikarya</taxon>
        <taxon>Basidiomycota</taxon>
        <taxon>Agaricomycotina</taxon>
        <taxon>Agaricomycetes</taxon>
        <taxon>Polyporales</taxon>
        <taxon>Phaeolaceae</taxon>
        <taxon>Wolfiporia</taxon>
    </lineage>
</organism>
<dbReference type="EMBL" id="KB468113">
    <property type="protein sequence ID" value="PCH41068.1"/>
    <property type="molecule type" value="Genomic_DNA"/>
</dbReference>
<gene>
    <name evidence="1" type="ORF">WOLCODRAFT_137168</name>
</gene>
<dbReference type="OMA" id="FRHETEC"/>